<dbReference type="Pfam" id="PF03472">
    <property type="entry name" value="Autoind_bind"/>
    <property type="match status" value="1"/>
</dbReference>
<dbReference type="SMART" id="SM00421">
    <property type="entry name" value="HTH_LUXR"/>
    <property type="match status" value="1"/>
</dbReference>
<dbReference type="Gene3D" id="3.30.450.80">
    <property type="entry name" value="Transcription factor LuxR-like, autoinducer-binding domain"/>
    <property type="match status" value="1"/>
</dbReference>
<proteinExistence type="predicted"/>
<dbReference type="AlphaFoldDB" id="A0A1I5E8X6"/>
<dbReference type="SUPFAM" id="SSF46894">
    <property type="entry name" value="C-terminal effector domain of the bipartite response regulators"/>
    <property type="match status" value="1"/>
</dbReference>
<dbReference type="Pfam" id="PF00196">
    <property type="entry name" value="GerE"/>
    <property type="match status" value="1"/>
</dbReference>
<gene>
    <name evidence="5" type="ORF">SAMN05428971_2827</name>
</gene>
<evidence type="ECO:0000256" key="2">
    <source>
        <dbReference type="ARBA" id="ARBA00023125"/>
    </source>
</evidence>
<dbReference type="PRINTS" id="PR00038">
    <property type="entry name" value="HTHLUXR"/>
</dbReference>
<dbReference type="CDD" id="cd06170">
    <property type="entry name" value="LuxR_C_like"/>
    <property type="match status" value="1"/>
</dbReference>
<dbReference type="InterPro" id="IPR005143">
    <property type="entry name" value="TF_LuxR_autoind-bd_dom"/>
</dbReference>
<dbReference type="PROSITE" id="PS00622">
    <property type="entry name" value="HTH_LUXR_1"/>
    <property type="match status" value="1"/>
</dbReference>
<reference evidence="6" key="1">
    <citation type="submission" date="2016-10" db="EMBL/GenBank/DDBJ databases">
        <authorList>
            <person name="Varghese N."/>
            <person name="Submissions S."/>
        </authorList>
    </citation>
    <scope>NUCLEOTIDE SEQUENCE [LARGE SCALE GENOMIC DNA]</scope>
    <source>
        <strain evidence="6">OV426</strain>
    </source>
</reference>
<keyword evidence="3" id="KW-0804">Transcription</keyword>
<dbReference type="SUPFAM" id="SSF75516">
    <property type="entry name" value="Pheromone-binding domain of LuxR-like quorum-sensing transcription factors"/>
    <property type="match status" value="1"/>
</dbReference>
<keyword evidence="2" id="KW-0238">DNA-binding</keyword>
<evidence type="ECO:0000256" key="1">
    <source>
        <dbReference type="ARBA" id="ARBA00023015"/>
    </source>
</evidence>
<dbReference type="InterPro" id="IPR000792">
    <property type="entry name" value="Tscrpt_reg_LuxR_C"/>
</dbReference>
<dbReference type="Proteomes" id="UP000198968">
    <property type="component" value="Unassembled WGS sequence"/>
</dbReference>
<sequence>MKRIILVYPLNPKVATDVQDTYYNDKRINSLIQDELNALFKDYKGIVYAYAIMNKKDPSQMQIINNNPEWFDVYLERKYQFIDPVIIRGLRSVEDYSWENKVILSEGYNLTRIFNESIQYNIYQGRTFPLHDYLNNLVLLSVIGLKDSDHDIENHRQKFISFLTNLHQKTLNLYSQHQQKKNVFLSPRERQILKWVSAGKTYAEVSIILSIAERTVKFHMGNVMKKLGVNNARHAVKLGAELQLMDN</sequence>
<dbReference type="InterPro" id="IPR036693">
    <property type="entry name" value="TF_LuxR_autoind-bd_dom_sf"/>
</dbReference>
<keyword evidence="6" id="KW-1185">Reference proteome</keyword>
<dbReference type="GO" id="GO:0003677">
    <property type="term" value="F:DNA binding"/>
    <property type="evidence" value="ECO:0007669"/>
    <property type="project" value="UniProtKB-KW"/>
</dbReference>
<feature type="domain" description="HTH luxR-type" evidence="4">
    <location>
        <begin position="178"/>
        <end position="243"/>
    </location>
</feature>
<dbReference type="PROSITE" id="PS50043">
    <property type="entry name" value="HTH_LUXR_2"/>
    <property type="match status" value="1"/>
</dbReference>
<keyword evidence="1" id="KW-0805">Transcription regulation</keyword>
<evidence type="ECO:0000256" key="3">
    <source>
        <dbReference type="ARBA" id="ARBA00023163"/>
    </source>
</evidence>
<name>A0A1I5E8X6_9GAMM</name>
<protein>
    <submittedName>
        <fullName evidence="5">LuxR family transcriptional regulator, quorum-sensing system regulator ExpR</fullName>
    </submittedName>
</protein>
<dbReference type="InterPro" id="IPR036388">
    <property type="entry name" value="WH-like_DNA-bd_sf"/>
</dbReference>
<accession>A0A1I5E8X6</accession>
<dbReference type="PANTHER" id="PTHR44688:SF16">
    <property type="entry name" value="DNA-BINDING TRANSCRIPTIONAL ACTIVATOR DEVR_DOSR"/>
    <property type="match status" value="1"/>
</dbReference>
<organism evidence="5 6">
    <name type="scientific">Candidatus Pantoea varia</name>
    <dbReference type="NCBI Taxonomy" id="1881036"/>
    <lineage>
        <taxon>Bacteria</taxon>
        <taxon>Pseudomonadati</taxon>
        <taxon>Pseudomonadota</taxon>
        <taxon>Gammaproteobacteria</taxon>
        <taxon>Enterobacterales</taxon>
        <taxon>Erwiniaceae</taxon>
        <taxon>Pantoea</taxon>
    </lineage>
</organism>
<dbReference type="EMBL" id="FOVG01000003">
    <property type="protein sequence ID" value="SFO07932.1"/>
    <property type="molecule type" value="Genomic_DNA"/>
</dbReference>
<dbReference type="Gene3D" id="1.10.10.10">
    <property type="entry name" value="Winged helix-like DNA-binding domain superfamily/Winged helix DNA-binding domain"/>
    <property type="match status" value="1"/>
</dbReference>
<dbReference type="GO" id="GO:0006355">
    <property type="term" value="P:regulation of DNA-templated transcription"/>
    <property type="evidence" value="ECO:0007669"/>
    <property type="project" value="InterPro"/>
</dbReference>
<dbReference type="PANTHER" id="PTHR44688">
    <property type="entry name" value="DNA-BINDING TRANSCRIPTIONAL ACTIVATOR DEVR_DOSR"/>
    <property type="match status" value="1"/>
</dbReference>
<evidence type="ECO:0000313" key="6">
    <source>
        <dbReference type="Proteomes" id="UP000198968"/>
    </source>
</evidence>
<evidence type="ECO:0000259" key="4">
    <source>
        <dbReference type="PROSITE" id="PS50043"/>
    </source>
</evidence>
<dbReference type="InterPro" id="IPR016032">
    <property type="entry name" value="Sig_transdc_resp-reg_C-effctor"/>
</dbReference>
<evidence type="ECO:0000313" key="5">
    <source>
        <dbReference type="EMBL" id="SFO07932.1"/>
    </source>
</evidence>